<dbReference type="RefSeq" id="WP_108993419.1">
    <property type="nucleotide sequence ID" value="NZ_BDQX01000171.1"/>
</dbReference>
<evidence type="ECO:0000313" key="2">
    <source>
        <dbReference type="EMBL" id="GBG08480.1"/>
    </source>
</evidence>
<dbReference type="Proteomes" id="UP000245202">
    <property type="component" value="Unassembled WGS sequence"/>
</dbReference>
<evidence type="ECO:0000313" key="3">
    <source>
        <dbReference type="Proteomes" id="UP000245202"/>
    </source>
</evidence>
<keyword evidence="1" id="KW-0732">Signal</keyword>
<dbReference type="AlphaFoldDB" id="A0A2R5EP63"/>
<organism evidence="2 3">
    <name type="scientific">Paenibacillus agaridevorans</name>
    <dbReference type="NCBI Taxonomy" id="171404"/>
    <lineage>
        <taxon>Bacteria</taxon>
        <taxon>Bacillati</taxon>
        <taxon>Bacillota</taxon>
        <taxon>Bacilli</taxon>
        <taxon>Bacillales</taxon>
        <taxon>Paenibacillaceae</taxon>
        <taxon>Paenibacillus</taxon>
    </lineage>
</organism>
<reference evidence="2 3" key="1">
    <citation type="submission" date="2017-08" db="EMBL/GenBank/DDBJ databases">
        <title>Substantial Increase in Enzyme Production by Combined Drug-Resistance Mutations in Paenibacillus agaridevorans.</title>
        <authorList>
            <person name="Tanaka Y."/>
            <person name="Funane K."/>
            <person name="Hosaka T."/>
            <person name="Shiwa Y."/>
            <person name="Fujita N."/>
            <person name="Miyazaki T."/>
            <person name="Yoshikawa H."/>
            <person name="Murakami K."/>
            <person name="Kasahara K."/>
            <person name="Inaoka T."/>
            <person name="Hiraga Y."/>
            <person name="Ochi K."/>
        </authorList>
    </citation>
    <scope>NUCLEOTIDE SEQUENCE [LARGE SCALE GENOMIC DNA]</scope>
    <source>
        <strain evidence="2 3">T-3040</strain>
    </source>
</reference>
<name>A0A2R5EP63_9BACL</name>
<keyword evidence="3" id="KW-1185">Reference proteome</keyword>
<evidence type="ECO:0000256" key="1">
    <source>
        <dbReference type="SAM" id="SignalP"/>
    </source>
</evidence>
<dbReference type="PROSITE" id="PS51257">
    <property type="entry name" value="PROKAR_LIPOPROTEIN"/>
    <property type="match status" value="1"/>
</dbReference>
<comment type="caution">
    <text evidence="2">The sequence shown here is derived from an EMBL/GenBank/DDBJ whole genome shotgun (WGS) entry which is preliminary data.</text>
</comment>
<accession>A0A2R5EP63</accession>
<dbReference type="EMBL" id="BDQX01000171">
    <property type="protein sequence ID" value="GBG08480.1"/>
    <property type="molecule type" value="Genomic_DNA"/>
</dbReference>
<feature type="signal peptide" evidence="1">
    <location>
        <begin position="1"/>
        <end position="22"/>
    </location>
</feature>
<gene>
    <name evidence="2" type="ORF">PAT3040_03063</name>
</gene>
<protein>
    <recommendedName>
        <fullName evidence="4">Lipoprotein</fullName>
    </recommendedName>
</protein>
<feature type="chain" id="PRO_5038829362" description="Lipoprotein" evidence="1">
    <location>
        <begin position="23"/>
        <end position="207"/>
    </location>
</feature>
<sequence>MNRPIYSLMAAIIVLVSVTACTVQNNVQEQAVEMTDNSGNEKDIVKSEVAKEINDMPSQNLNRDNILGQTGVLKETNESSPKGAHFTYLYTDEAGEEEILLELYARNIDEIDLDEDGITELVVLMPGPLMSARIYDLVDGKISYIDVNEVLGSNWSSSLNGVGNVKREYLKDIQAGFENEDGSSRIEVYSFKDLQPIYISPLIDVKM</sequence>
<evidence type="ECO:0008006" key="4">
    <source>
        <dbReference type="Google" id="ProtNLM"/>
    </source>
</evidence>
<proteinExistence type="predicted"/>